<keyword evidence="2" id="KW-0963">Cytoplasm</keyword>
<keyword evidence="4" id="KW-0902">Two-component regulatory system</keyword>
<evidence type="ECO:0000259" key="9">
    <source>
        <dbReference type="PROSITE" id="PS01124"/>
    </source>
</evidence>
<proteinExistence type="predicted"/>
<dbReference type="CDD" id="cd17536">
    <property type="entry name" value="REC_YesN-like"/>
    <property type="match status" value="1"/>
</dbReference>
<dbReference type="SMART" id="SM00448">
    <property type="entry name" value="REC"/>
    <property type="match status" value="1"/>
</dbReference>
<evidence type="ECO:0000256" key="3">
    <source>
        <dbReference type="ARBA" id="ARBA00022553"/>
    </source>
</evidence>
<dbReference type="InterPro" id="IPR020449">
    <property type="entry name" value="Tscrpt_reg_AraC-type_HTH"/>
</dbReference>
<gene>
    <name evidence="11" type="ORF">NCTC4824_03678</name>
</gene>
<dbReference type="GO" id="GO:0043565">
    <property type="term" value="F:sequence-specific DNA binding"/>
    <property type="evidence" value="ECO:0007669"/>
    <property type="project" value="InterPro"/>
</dbReference>
<protein>
    <submittedName>
        <fullName evidence="11">AraC family transcriptional regulator</fullName>
    </submittedName>
</protein>
<dbReference type="AlphaFoldDB" id="A0A2X4WHI7"/>
<evidence type="ECO:0000256" key="4">
    <source>
        <dbReference type="ARBA" id="ARBA00023012"/>
    </source>
</evidence>
<evidence type="ECO:0000256" key="8">
    <source>
        <dbReference type="PROSITE-ProRule" id="PRU00169"/>
    </source>
</evidence>
<evidence type="ECO:0000256" key="1">
    <source>
        <dbReference type="ARBA" id="ARBA00004496"/>
    </source>
</evidence>
<feature type="domain" description="HTH araC/xylS-type" evidence="9">
    <location>
        <begin position="262"/>
        <end position="360"/>
    </location>
</feature>
<evidence type="ECO:0000256" key="6">
    <source>
        <dbReference type="ARBA" id="ARBA00023125"/>
    </source>
</evidence>
<dbReference type="GO" id="GO:0003700">
    <property type="term" value="F:DNA-binding transcription factor activity"/>
    <property type="evidence" value="ECO:0007669"/>
    <property type="project" value="InterPro"/>
</dbReference>
<dbReference type="PRINTS" id="PR00032">
    <property type="entry name" value="HTHARAC"/>
</dbReference>
<dbReference type="InterPro" id="IPR051552">
    <property type="entry name" value="HptR"/>
</dbReference>
<sequence length="365" mass="41919">MMRMVIADDEWLIRESLRCGINWEEKGIDVVGMAADGLEALELVKKAMPHILLTDIRMPGIDGIELIQQAKELAPRLKTIIISGFGEFEYAQSALKIGANDYILKPIVEDELIQIVERLLLDVKKEESEQLTHYLFKVIQGEIKYDHTKFEQLLAKGEYAFICWKSEQAVQIPVIDGVHPLLAQSCEGIIFVEEANIKKTYFNQLHELFTERGIVGGCSSISSHPEDFHHLYKQALTIKSQHTLSEIKGGLYTEHASPINVEEVIQYIKDNYREAISLQDLANSYYISDSYFSRIFKQHTGKNFIEYVTDFRITKAKDLLVYSSLKTNEVSTSVGYLDQRYFSQIFKRHTGMTPSSYKKKHRDVH</sequence>
<dbReference type="InterPro" id="IPR001789">
    <property type="entry name" value="Sig_transdc_resp-reg_receiver"/>
</dbReference>
<dbReference type="SUPFAM" id="SSF52172">
    <property type="entry name" value="CheY-like"/>
    <property type="match status" value="1"/>
</dbReference>
<evidence type="ECO:0000256" key="5">
    <source>
        <dbReference type="ARBA" id="ARBA00023015"/>
    </source>
</evidence>
<dbReference type="Proteomes" id="UP000249134">
    <property type="component" value="Chromosome 1"/>
</dbReference>
<evidence type="ECO:0000259" key="10">
    <source>
        <dbReference type="PROSITE" id="PS50110"/>
    </source>
</evidence>
<feature type="domain" description="Response regulatory" evidence="10">
    <location>
        <begin position="3"/>
        <end position="120"/>
    </location>
</feature>
<dbReference type="Gene3D" id="1.10.10.60">
    <property type="entry name" value="Homeodomain-like"/>
    <property type="match status" value="2"/>
</dbReference>
<comment type="subcellular location">
    <subcellularLocation>
        <location evidence="1">Cytoplasm</location>
    </subcellularLocation>
</comment>
<keyword evidence="6" id="KW-0238">DNA-binding</keyword>
<dbReference type="PROSITE" id="PS01124">
    <property type="entry name" value="HTH_ARAC_FAMILY_2"/>
    <property type="match status" value="1"/>
</dbReference>
<dbReference type="KEGG" id="blen:NCTC4824_03678"/>
<evidence type="ECO:0000256" key="2">
    <source>
        <dbReference type="ARBA" id="ARBA00022490"/>
    </source>
</evidence>
<reference evidence="11 12" key="1">
    <citation type="submission" date="2018-06" db="EMBL/GenBank/DDBJ databases">
        <authorList>
            <consortium name="Pathogen Informatics"/>
            <person name="Doyle S."/>
        </authorList>
    </citation>
    <scope>NUCLEOTIDE SEQUENCE [LARGE SCALE GENOMIC DNA]</scope>
    <source>
        <strain evidence="11 12">NCTC4824</strain>
    </source>
</reference>
<dbReference type="GO" id="GO:0005737">
    <property type="term" value="C:cytoplasm"/>
    <property type="evidence" value="ECO:0007669"/>
    <property type="project" value="UniProtKB-SubCell"/>
</dbReference>
<dbReference type="PANTHER" id="PTHR42713">
    <property type="entry name" value="HISTIDINE KINASE-RELATED"/>
    <property type="match status" value="1"/>
</dbReference>
<keyword evidence="12" id="KW-1185">Reference proteome</keyword>
<dbReference type="Gene3D" id="3.40.50.2300">
    <property type="match status" value="1"/>
</dbReference>
<accession>A0A2X4WHI7</accession>
<evidence type="ECO:0000313" key="12">
    <source>
        <dbReference type="Proteomes" id="UP000249134"/>
    </source>
</evidence>
<keyword evidence="3 8" id="KW-0597">Phosphoprotein</keyword>
<dbReference type="STRING" id="1348624.GCA_001591545_02104"/>
<evidence type="ECO:0000313" key="11">
    <source>
        <dbReference type="EMBL" id="SQI62513.1"/>
    </source>
</evidence>
<evidence type="ECO:0000256" key="7">
    <source>
        <dbReference type="ARBA" id="ARBA00023163"/>
    </source>
</evidence>
<organism evidence="11 12">
    <name type="scientific">Lederbergia lenta</name>
    <name type="common">Bacillus lentus</name>
    <dbReference type="NCBI Taxonomy" id="1467"/>
    <lineage>
        <taxon>Bacteria</taxon>
        <taxon>Bacillati</taxon>
        <taxon>Bacillota</taxon>
        <taxon>Bacilli</taxon>
        <taxon>Bacillales</taxon>
        <taxon>Bacillaceae</taxon>
        <taxon>Lederbergia</taxon>
    </lineage>
</organism>
<dbReference type="InterPro" id="IPR009057">
    <property type="entry name" value="Homeodomain-like_sf"/>
</dbReference>
<dbReference type="SMART" id="SM00342">
    <property type="entry name" value="HTH_ARAC"/>
    <property type="match status" value="1"/>
</dbReference>
<dbReference type="GO" id="GO:0000160">
    <property type="term" value="P:phosphorelay signal transduction system"/>
    <property type="evidence" value="ECO:0007669"/>
    <property type="project" value="UniProtKB-KW"/>
</dbReference>
<keyword evidence="5" id="KW-0805">Transcription regulation</keyword>
<dbReference type="InterPro" id="IPR018060">
    <property type="entry name" value="HTH_AraC"/>
</dbReference>
<dbReference type="EMBL" id="LS483476">
    <property type="protein sequence ID" value="SQI62513.1"/>
    <property type="molecule type" value="Genomic_DNA"/>
</dbReference>
<dbReference type="SUPFAM" id="SSF46689">
    <property type="entry name" value="Homeodomain-like"/>
    <property type="match status" value="2"/>
</dbReference>
<dbReference type="InterPro" id="IPR011006">
    <property type="entry name" value="CheY-like_superfamily"/>
</dbReference>
<name>A0A2X4WHI7_LEDLE</name>
<feature type="modified residue" description="4-aspartylphosphate" evidence="8">
    <location>
        <position position="55"/>
    </location>
</feature>
<dbReference type="PANTHER" id="PTHR42713:SF3">
    <property type="entry name" value="TRANSCRIPTIONAL REGULATORY PROTEIN HPTR"/>
    <property type="match status" value="1"/>
</dbReference>
<dbReference type="Pfam" id="PF12833">
    <property type="entry name" value="HTH_18"/>
    <property type="match status" value="1"/>
</dbReference>
<dbReference type="RefSeq" id="WP_066141174.1">
    <property type="nucleotide sequence ID" value="NZ_CBCSGM010000003.1"/>
</dbReference>
<dbReference type="Pfam" id="PF00072">
    <property type="entry name" value="Response_reg"/>
    <property type="match status" value="1"/>
</dbReference>
<dbReference type="PROSITE" id="PS50110">
    <property type="entry name" value="RESPONSE_REGULATORY"/>
    <property type="match status" value="1"/>
</dbReference>
<keyword evidence="7" id="KW-0804">Transcription</keyword>